<keyword evidence="2" id="KW-1185">Reference proteome</keyword>
<organism evidence="1 2">
    <name type="scientific">Pleurodeles waltl</name>
    <name type="common">Iberian ribbed newt</name>
    <dbReference type="NCBI Taxonomy" id="8319"/>
    <lineage>
        <taxon>Eukaryota</taxon>
        <taxon>Metazoa</taxon>
        <taxon>Chordata</taxon>
        <taxon>Craniata</taxon>
        <taxon>Vertebrata</taxon>
        <taxon>Euteleostomi</taxon>
        <taxon>Amphibia</taxon>
        <taxon>Batrachia</taxon>
        <taxon>Caudata</taxon>
        <taxon>Salamandroidea</taxon>
        <taxon>Salamandridae</taxon>
        <taxon>Pleurodelinae</taxon>
        <taxon>Pleurodeles</taxon>
    </lineage>
</organism>
<reference evidence="1" key="1">
    <citation type="journal article" date="2022" name="bioRxiv">
        <title>Sequencing and chromosome-scale assembly of the giantPleurodeles waltlgenome.</title>
        <authorList>
            <person name="Brown T."/>
            <person name="Elewa A."/>
            <person name="Iarovenko S."/>
            <person name="Subramanian E."/>
            <person name="Araus A.J."/>
            <person name="Petzold A."/>
            <person name="Susuki M."/>
            <person name="Suzuki K.-i.T."/>
            <person name="Hayashi T."/>
            <person name="Toyoda A."/>
            <person name="Oliveira C."/>
            <person name="Osipova E."/>
            <person name="Leigh N.D."/>
            <person name="Simon A."/>
            <person name="Yun M.H."/>
        </authorList>
    </citation>
    <scope>NUCLEOTIDE SEQUENCE</scope>
    <source>
        <strain evidence="1">20211129_DDA</strain>
        <tissue evidence="1">Liver</tissue>
    </source>
</reference>
<sequence>MDWLRAAMCRRGGSLDWGVLNVPWIAEADSSGAELQRALPLLGQRQPMCEVGVMREGCQTRERHRLEEDPPPLALACGGRGG</sequence>
<evidence type="ECO:0000313" key="1">
    <source>
        <dbReference type="EMBL" id="KAJ1160779.1"/>
    </source>
</evidence>
<evidence type="ECO:0000313" key="2">
    <source>
        <dbReference type="Proteomes" id="UP001066276"/>
    </source>
</evidence>
<comment type="caution">
    <text evidence="1">The sequence shown here is derived from an EMBL/GenBank/DDBJ whole genome shotgun (WGS) entry which is preliminary data.</text>
</comment>
<protein>
    <submittedName>
        <fullName evidence="1">Uncharacterized protein</fullName>
    </submittedName>
</protein>
<proteinExistence type="predicted"/>
<gene>
    <name evidence="1" type="ORF">NDU88_001272</name>
</gene>
<accession>A0AAV7S8H5</accession>
<name>A0AAV7S8H5_PLEWA</name>
<dbReference type="Proteomes" id="UP001066276">
    <property type="component" value="Chromosome 4_2"/>
</dbReference>
<dbReference type="EMBL" id="JANPWB010000008">
    <property type="protein sequence ID" value="KAJ1160779.1"/>
    <property type="molecule type" value="Genomic_DNA"/>
</dbReference>
<dbReference type="AlphaFoldDB" id="A0AAV7S8H5"/>